<accession>A0A2P2QGN3</accession>
<keyword evidence="1" id="KW-1133">Transmembrane helix</keyword>
<evidence type="ECO:0000313" key="2">
    <source>
        <dbReference type="EMBL" id="MBX66064.1"/>
    </source>
</evidence>
<reference evidence="2" key="1">
    <citation type="submission" date="2018-02" db="EMBL/GenBank/DDBJ databases">
        <title>Rhizophora mucronata_Transcriptome.</title>
        <authorList>
            <person name="Meera S.P."/>
            <person name="Sreeshan A."/>
            <person name="Augustine A."/>
        </authorList>
    </citation>
    <scope>NUCLEOTIDE SEQUENCE</scope>
    <source>
        <tissue evidence="2">Leaf</tissue>
    </source>
</reference>
<name>A0A2P2QGN3_RHIMU</name>
<evidence type="ECO:0000256" key="1">
    <source>
        <dbReference type="SAM" id="Phobius"/>
    </source>
</evidence>
<keyword evidence="1" id="KW-0472">Membrane</keyword>
<keyword evidence="1" id="KW-0812">Transmembrane</keyword>
<sequence length="37" mass="4203">MAGKVGAISCLTGCFWHFCILCYHSIWKHFLDVNLST</sequence>
<organism evidence="2">
    <name type="scientific">Rhizophora mucronata</name>
    <name type="common">Asiatic mangrove</name>
    <dbReference type="NCBI Taxonomy" id="61149"/>
    <lineage>
        <taxon>Eukaryota</taxon>
        <taxon>Viridiplantae</taxon>
        <taxon>Streptophyta</taxon>
        <taxon>Embryophyta</taxon>
        <taxon>Tracheophyta</taxon>
        <taxon>Spermatophyta</taxon>
        <taxon>Magnoliopsida</taxon>
        <taxon>eudicotyledons</taxon>
        <taxon>Gunneridae</taxon>
        <taxon>Pentapetalae</taxon>
        <taxon>rosids</taxon>
        <taxon>fabids</taxon>
        <taxon>Malpighiales</taxon>
        <taxon>Rhizophoraceae</taxon>
        <taxon>Rhizophora</taxon>
    </lineage>
</organism>
<dbReference type="EMBL" id="GGEC01085580">
    <property type="protein sequence ID" value="MBX66064.1"/>
    <property type="molecule type" value="Transcribed_RNA"/>
</dbReference>
<protein>
    <submittedName>
        <fullName evidence="2">Uncharacterized protein</fullName>
    </submittedName>
</protein>
<proteinExistence type="predicted"/>
<dbReference type="AlphaFoldDB" id="A0A2P2QGN3"/>
<feature type="transmembrane region" description="Helical" evidence="1">
    <location>
        <begin position="7"/>
        <end position="27"/>
    </location>
</feature>